<feature type="transmembrane region" description="Helical" evidence="7">
    <location>
        <begin position="235"/>
        <end position="257"/>
    </location>
</feature>
<dbReference type="InterPro" id="IPR001307">
    <property type="entry name" value="Thiosulphate_STrfase_CS"/>
</dbReference>
<dbReference type="PANTHER" id="PTHR11364:SF27">
    <property type="entry name" value="SULFURTRANSFERASE"/>
    <property type="match status" value="1"/>
</dbReference>
<dbReference type="GO" id="GO:0005829">
    <property type="term" value="C:cytosol"/>
    <property type="evidence" value="ECO:0007669"/>
    <property type="project" value="TreeGrafter"/>
</dbReference>
<evidence type="ECO:0000313" key="10">
    <source>
        <dbReference type="Proteomes" id="UP000288794"/>
    </source>
</evidence>
<feature type="domain" description="Rhodanese" evidence="8">
    <location>
        <begin position="17"/>
        <end position="136"/>
    </location>
</feature>
<gene>
    <name evidence="9" type="primary">sseA</name>
    <name evidence="9" type="ORF">ED28_05435</name>
</gene>
<dbReference type="SUPFAM" id="SSF52821">
    <property type="entry name" value="Rhodanese/Cell cycle control phosphatase"/>
    <property type="match status" value="2"/>
</dbReference>
<evidence type="ECO:0000313" key="9">
    <source>
        <dbReference type="EMBL" id="RWR02987.1"/>
    </source>
</evidence>
<dbReference type="InterPro" id="IPR045078">
    <property type="entry name" value="TST/MPST-like"/>
</dbReference>
<dbReference type="PANTHER" id="PTHR11364">
    <property type="entry name" value="THIOSULFATE SULFERTANSFERASE"/>
    <property type="match status" value="1"/>
</dbReference>
<dbReference type="NCBIfam" id="NF008557">
    <property type="entry name" value="PRK11493.1"/>
    <property type="match status" value="1"/>
</dbReference>
<dbReference type="Pfam" id="PF00581">
    <property type="entry name" value="Rhodanese"/>
    <property type="match status" value="2"/>
</dbReference>
<keyword evidence="4" id="KW-0677">Repeat</keyword>
<accession>A0A443IFX9</accession>
<evidence type="ECO:0000256" key="3">
    <source>
        <dbReference type="ARBA" id="ARBA00022679"/>
    </source>
</evidence>
<dbReference type="InterPro" id="IPR001763">
    <property type="entry name" value="Rhodanese-like_dom"/>
</dbReference>
<feature type="domain" description="Rhodanese" evidence="8">
    <location>
        <begin position="166"/>
        <end position="279"/>
    </location>
</feature>
<name>A0A443IFX9_9GAMM</name>
<dbReference type="Proteomes" id="UP000288794">
    <property type="component" value="Unassembled WGS sequence"/>
</dbReference>
<dbReference type="CDD" id="cd01448">
    <property type="entry name" value="TST_Repeat_1"/>
    <property type="match status" value="1"/>
</dbReference>
<proteinExistence type="predicted"/>
<dbReference type="PROSITE" id="PS50206">
    <property type="entry name" value="RHODANESE_3"/>
    <property type="match status" value="2"/>
</dbReference>
<protein>
    <recommendedName>
        <fullName evidence="6">Sulfurtransferase</fullName>
    </recommendedName>
</protein>
<evidence type="ECO:0000256" key="4">
    <source>
        <dbReference type="ARBA" id="ARBA00022737"/>
    </source>
</evidence>
<comment type="catalytic activity">
    <reaction evidence="5">
        <text>2-oxo-3-sulfanylpropanoate + [thioredoxin]-dithiol = [thioredoxin]-disulfide + hydrogen sulfide + pyruvate + H(+)</text>
        <dbReference type="Rhea" id="RHEA:21740"/>
        <dbReference type="Rhea" id="RHEA-COMP:10698"/>
        <dbReference type="Rhea" id="RHEA-COMP:10700"/>
        <dbReference type="ChEBI" id="CHEBI:15361"/>
        <dbReference type="ChEBI" id="CHEBI:15378"/>
        <dbReference type="ChEBI" id="CHEBI:29919"/>
        <dbReference type="ChEBI" id="CHEBI:29950"/>
        <dbReference type="ChEBI" id="CHEBI:50058"/>
        <dbReference type="ChEBI" id="CHEBI:57678"/>
        <dbReference type="EC" id="2.8.1.2"/>
    </reaction>
    <physiologicalReaction direction="left-to-right" evidence="5">
        <dbReference type="Rhea" id="RHEA:21741"/>
    </physiologicalReaction>
</comment>
<dbReference type="Gene3D" id="3.40.250.10">
    <property type="entry name" value="Rhodanese-like domain"/>
    <property type="match status" value="2"/>
</dbReference>
<dbReference type="GO" id="GO:0004792">
    <property type="term" value="F:thiosulfate-cyanide sulfurtransferase activity"/>
    <property type="evidence" value="ECO:0007669"/>
    <property type="project" value="InterPro"/>
</dbReference>
<organism evidence="9 10">
    <name type="scientific">[Pantoea] beijingensis</name>
    <dbReference type="NCBI Taxonomy" id="1324864"/>
    <lineage>
        <taxon>Bacteria</taxon>
        <taxon>Pseudomonadati</taxon>
        <taxon>Pseudomonadota</taxon>
        <taxon>Gammaproteobacteria</taxon>
        <taxon>Enterobacterales</taxon>
        <taxon>Erwiniaceae</taxon>
        <taxon>Erwinia</taxon>
    </lineage>
</organism>
<dbReference type="PROSITE" id="PS00380">
    <property type="entry name" value="RHODANESE_1"/>
    <property type="match status" value="1"/>
</dbReference>
<dbReference type="CDD" id="cd01449">
    <property type="entry name" value="TST_Repeat_2"/>
    <property type="match status" value="1"/>
</dbReference>
<dbReference type="FunFam" id="3.40.250.10:FF:000001">
    <property type="entry name" value="Sulfurtransferase"/>
    <property type="match status" value="1"/>
</dbReference>
<dbReference type="EMBL" id="JMEE01000006">
    <property type="protein sequence ID" value="RWR02987.1"/>
    <property type="molecule type" value="Genomic_DNA"/>
</dbReference>
<reference evidence="9 10" key="1">
    <citation type="submission" date="2014-04" db="EMBL/GenBank/DDBJ databases">
        <title>Draft genome sequence of Pantoea beijingensis strain LMG 27579, an emerging pathogen to Pleurotus eryngii with potential industrial application.</title>
        <authorList>
            <person name="Xu F."/>
            <person name="Liu Y."/>
            <person name="Wang S."/>
            <person name="Yin Y."/>
            <person name="Ma Y."/>
            <person name="Zhao S."/>
            <person name="Rong C."/>
        </authorList>
    </citation>
    <scope>NUCLEOTIDE SEQUENCE [LARGE SCALE GENOMIC DNA]</scope>
    <source>
        <strain evidence="9 10">LMG 27579</strain>
    </source>
</reference>
<dbReference type="SMART" id="SM00450">
    <property type="entry name" value="RHOD"/>
    <property type="match status" value="2"/>
</dbReference>
<evidence type="ECO:0000256" key="1">
    <source>
        <dbReference type="ARBA" id="ARBA00004496"/>
    </source>
</evidence>
<dbReference type="AlphaFoldDB" id="A0A443IFX9"/>
<dbReference type="FunFam" id="3.40.250.10:FF:000015">
    <property type="entry name" value="Sulfurtransferase"/>
    <property type="match status" value="1"/>
</dbReference>
<comment type="caution">
    <text evidence="9">The sequence shown here is derived from an EMBL/GenBank/DDBJ whole genome shotgun (WGS) entry which is preliminary data.</text>
</comment>
<dbReference type="GO" id="GO:0016784">
    <property type="term" value="F:3-mercaptopyruvate sulfurtransferase activity"/>
    <property type="evidence" value="ECO:0007669"/>
    <property type="project" value="UniProtKB-EC"/>
</dbReference>
<keyword evidence="7" id="KW-0472">Membrane</keyword>
<dbReference type="InterPro" id="IPR036873">
    <property type="entry name" value="Rhodanese-like_dom_sf"/>
</dbReference>
<evidence type="ECO:0000256" key="2">
    <source>
        <dbReference type="ARBA" id="ARBA00022490"/>
    </source>
</evidence>
<dbReference type="RefSeq" id="WP_128175979.1">
    <property type="nucleotide sequence ID" value="NZ_CP071409.1"/>
</dbReference>
<evidence type="ECO:0000256" key="6">
    <source>
        <dbReference type="RuleBase" id="RU000507"/>
    </source>
</evidence>
<keyword evidence="3 6" id="KW-0808">Transferase</keyword>
<keyword evidence="7" id="KW-0812">Transmembrane</keyword>
<dbReference type="PROSITE" id="PS00683">
    <property type="entry name" value="RHODANESE_2"/>
    <property type="match status" value="1"/>
</dbReference>
<keyword evidence="9" id="KW-0670">Pyruvate</keyword>
<sequence>MTTSYFVSAEWLAEHLHNEDVQVIDARMLPPGLEKTRDIQAEYLAGHLPGAPFFDIESLSDHTSPYPHMMPRPEAFAVAMRESGISNEKHLVVYDEGNLFSAPRAWWMLRAFGVEQVSILAGGLQGWQHAELPLETGQVQLPEADFDARYDDAQVRRLTDVLLISHEGTEQIIDARAENRFNGEVDEPRPGLHRGHIPNSLNVPWNALVINGELKPNKELEAIFKQHGVDIQQPIVASCGSGVTAVVIILALLTLGANHVTLYDGSWGEWGSRNDLPGIKPS</sequence>
<evidence type="ECO:0000256" key="7">
    <source>
        <dbReference type="SAM" id="Phobius"/>
    </source>
</evidence>
<keyword evidence="10" id="KW-1185">Reference proteome</keyword>
<keyword evidence="7" id="KW-1133">Transmembrane helix</keyword>
<evidence type="ECO:0000256" key="5">
    <source>
        <dbReference type="ARBA" id="ARBA00051793"/>
    </source>
</evidence>
<comment type="subcellular location">
    <subcellularLocation>
        <location evidence="1">Cytoplasm</location>
    </subcellularLocation>
</comment>
<evidence type="ECO:0000259" key="8">
    <source>
        <dbReference type="PROSITE" id="PS50206"/>
    </source>
</evidence>
<keyword evidence="2" id="KW-0963">Cytoplasm</keyword>